<reference evidence="1 2" key="1">
    <citation type="journal article" date="2021" name="Front. Genet.">
        <title>Chromosome-Level Genome Assembly Reveals Significant Gene Expansion in the Toll and IMD Signaling Pathways of Dendrolimus kikuchii.</title>
        <authorList>
            <person name="Zhou J."/>
            <person name="Wu P."/>
            <person name="Xiong Z."/>
            <person name="Liu N."/>
            <person name="Zhao N."/>
            <person name="Ji M."/>
            <person name="Qiu Y."/>
            <person name="Yang B."/>
        </authorList>
    </citation>
    <scope>NUCLEOTIDE SEQUENCE [LARGE SCALE GENOMIC DNA]</scope>
    <source>
        <strain evidence="1">Ann1</strain>
    </source>
</reference>
<dbReference type="EMBL" id="CM034392">
    <property type="protein sequence ID" value="KAJ0180801.1"/>
    <property type="molecule type" value="Genomic_DNA"/>
</dbReference>
<accession>A0ACC1DAI0</accession>
<protein>
    <submittedName>
        <fullName evidence="1">Uncharacterized protein</fullName>
    </submittedName>
</protein>
<evidence type="ECO:0000313" key="2">
    <source>
        <dbReference type="Proteomes" id="UP000824533"/>
    </source>
</evidence>
<proteinExistence type="predicted"/>
<comment type="caution">
    <text evidence="1">The sequence shown here is derived from an EMBL/GenBank/DDBJ whole genome shotgun (WGS) entry which is preliminary data.</text>
</comment>
<evidence type="ECO:0000313" key="1">
    <source>
        <dbReference type="EMBL" id="KAJ0180801.1"/>
    </source>
</evidence>
<dbReference type="Proteomes" id="UP000824533">
    <property type="component" value="Linkage Group LG06"/>
</dbReference>
<name>A0ACC1DAI0_9NEOP</name>
<gene>
    <name evidence="1" type="ORF">K1T71_004205</name>
</gene>
<sequence length="1132" mass="128328">MNHFSCFDKTWTILGHLIYTGVNNCLAKYIGSIDFNQNVNLIIIPITRAQSFVISWVIVCAIIESPTRGFTIPRTANNITEEADLTGEESSVLTVRHESKRLNDIHNYDNSKSESKEKITFENKQNSQEISTDRLVSKISEFSAGTISTLEDFNRKFIHSKDKENFSFNQYRKAPEEFQLTTEFTTSIDDDSYETTPIFLSETIHFQEDNSKLPNNDEVTKTTDGSLTSSKFVPSNNVSNSTKIHTTTSAYDISNLKTYTLANDLTAITLSIDELYSLKDLASSITEIVPSETATTDSSKVTNTYFNSRTSPIISIQRPDLKTASTKNKNTKDETINYSYSTPTISSKLGLKTIEDGISNVVTTDASTNAVTTEALWKKYTTLERKRITTNINTATESEPSNKAENSQTTISFDRTLNPNPTTPFHKFTDDINNINNKLLTTTIDYSSVTEQDYTPYELTTPKSSSKPSKIGVVSSKMAGFLDFSKISSRNLPTVQKYEVDTIKNESELSIVSENTTMDTTTSENKSTKVTETQSQLADDAINEELLKEESLNDNEDAKRYREGRPDILHDLKEVKPLAAEVVNINNLAYNQTEDTLIVQPINHDKLKNTILYAVSSKYKPMKKIDIQPPKQFVRNPDDNSWRNESINSLGIVYKPKNSSKSFIQVLKNKTEIELNNLANRDNKGGVLDLRQRLEKIAEVRKSKKKKTNKYGDTVYVDYEEGNASAEVAGLQKENTTAKISFMDAIFTTTPVTTDVSSQTEKNIQLSKGTNASTDEIDDFFKRFELDALTTDKPKKYANVGEYYDTTDEYDVDYLNMSNIDIKKHTWPLTKVTTMPTTPQTPASVYAADRQPTIQYFPPTTKKVKVNVNDYDDGFKKKVNLYTVEALPKDLRKALSPAPFVTMVTVPPPKEIIEEIRSTLSGFQPSNFNKNLYFTDNARVTEPNNAFVNEPAFNRGSYVIKHYKDFLNVAAKDDDYRNEYMTFTDSPVKGITINEFLKENGAKAAQDDYDYEQQFRKDLLNRFVANFNKNNERFKVDFPILFNNSVVHKKVDENGRVLAESTAFMKRLYDTATTKPNPYVLSKPCDPNCDKITVELSPAYELHYYVPEQEEKEEAEQPPVTMGYRQYRSKLD</sequence>
<organism evidence="1 2">
    <name type="scientific">Dendrolimus kikuchii</name>
    <dbReference type="NCBI Taxonomy" id="765133"/>
    <lineage>
        <taxon>Eukaryota</taxon>
        <taxon>Metazoa</taxon>
        <taxon>Ecdysozoa</taxon>
        <taxon>Arthropoda</taxon>
        <taxon>Hexapoda</taxon>
        <taxon>Insecta</taxon>
        <taxon>Pterygota</taxon>
        <taxon>Neoptera</taxon>
        <taxon>Endopterygota</taxon>
        <taxon>Lepidoptera</taxon>
        <taxon>Glossata</taxon>
        <taxon>Ditrysia</taxon>
        <taxon>Bombycoidea</taxon>
        <taxon>Lasiocampidae</taxon>
        <taxon>Dendrolimus</taxon>
    </lineage>
</organism>
<keyword evidence="2" id="KW-1185">Reference proteome</keyword>